<evidence type="ECO:0000313" key="2">
    <source>
        <dbReference type="EMBL" id="KAG7290235.1"/>
    </source>
</evidence>
<accession>A0AAD4I1G2</accession>
<gene>
    <name evidence="2" type="ORF">NEMBOFW57_000233</name>
</gene>
<dbReference type="EMBL" id="JAHCVI010000001">
    <property type="protein sequence ID" value="KAG7290235.1"/>
    <property type="molecule type" value="Genomic_DNA"/>
</dbReference>
<organism evidence="2 3">
    <name type="scientific">Staphylotrichum longicolle</name>
    <dbReference type="NCBI Taxonomy" id="669026"/>
    <lineage>
        <taxon>Eukaryota</taxon>
        <taxon>Fungi</taxon>
        <taxon>Dikarya</taxon>
        <taxon>Ascomycota</taxon>
        <taxon>Pezizomycotina</taxon>
        <taxon>Sordariomycetes</taxon>
        <taxon>Sordariomycetidae</taxon>
        <taxon>Sordariales</taxon>
        <taxon>Chaetomiaceae</taxon>
        <taxon>Staphylotrichum</taxon>
    </lineage>
</organism>
<evidence type="ECO:0000313" key="3">
    <source>
        <dbReference type="Proteomes" id="UP001197093"/>
    </source>
</evidence>
<reference evidence="2" key="1">
    <citation type="submission" date="2023-02" db="EMBL/GenBank/DDBJ databases">
        <authorList>
            <person name="Palmer J.M."/>
        </authorList>
    </citation>
    <scope>NUCLEOTIDE SEQUENCE</scope>
    <source>
        <strain evidence="2">FW57</strain>
    </source>
</reference>
<comment type="caution">
    <text evidence="2">The sequence shown here is derived from an EMBL/GenBank/DDBJ whole genome shotgun (WGS) entry which is preliminary data.</text>
</comment>
<protein>
    <submittedName>
        <fullName evidence="2">Uncharacterized protein</fullName>
    </submittedName>
</protein>
<keyword evidence="3" id="KW-1185">Reference proteome</keyword>
<name>A0AAD4I1G2_9PEZI</name>
<dbReference type="AlphaFoldDB" id="A0AAD4I1G2"/>
<sequence>MAIFVNYEGPKLATEQKQAVRSQVMVLVRGRQKQAKKYDAEDVQARVTSRRPHPRAPTITAARNTRGSGKKQLVARQQQQQQKKRHRHPNAAPLNPYDALLVAGHQKVARCGSYSCYLDEAFVLVGFRQPSYFRPDMSKAACIYIGWLLTAGILDSVRGAGDEVVAYPYVEYLAVRELQRFVDGAGVKELHEVVYPVVILGMFEMFRFSPRAITHLAAVEMFIKSRGGLHTMPEVMQNLVVMTDTLECLCLDTPLAFGDLGPCPIMRLVTADGFLSGDQLRSCPLVLCDDENFSCAAQYADPAIHLQLVAVLQAANNFFRQFFELEAQSVLGDDGLAASVADLILDAIMDTPTAGNDVPGLLLETCALAARIMRRTLAGSVDGFDDPENALDVLMIYDNTRFVGLKAWKGLPYVYVWVNLIGFAAATDLRMRSYFIVEVVRCAFSYGCYQMEVFQAVLKNFLHLRNAIVCRRMTLTYAAADTMGGF</sequence>
<evidence type="ECO:0000256" key="1">
    <source>
        <dbReference type="SAM" id="MobiDB-lite"/>
    </source>
</evidence>
<feature type="region of interest" description="Disordered" evidence="1">
    <location>
        <begin position="43"/>
        <end position="92"/>
    </location>
</feature>
<proteinExistence type="predicted"/>
<dbReference type="Proteomes" id="UP001197093">
    <property type="component" value="Unassembled WGS sequence"/>
</dbReference>